<keyword evidence="1" id="KW-0378">Hydrolase</keyword>
<dbReference type="AlphaFoldDB" id="A0A8D8KEM8"/>
<accession>A0A8D8KEM8</accession>
<dbReference type="Gene3D" id="3.30.379.10">
    <property type="entry name" value="Chitobiase/beta-hexosaminidase domain 2-like"/>
    <property type="match status" value="1"/>
</dbReference>
<sequence length="142" mass="15786">MHVLMQLPNRLFGKKTEHFLYRVTKRSDCTNGVMMNSRINIILLAVLIAVQLCIAQQPPDGVPAWGYRCTNSRCEKVPIGDDPAAREKAVSLSVCRLYCGDGGVIGTVWPRPTGNYQLGNDLVHVDPYKVEFQWGKVLGALD</sequence>
<protein>
    <submittedName>
        <fullName evidence="2">Chitooligosaccharidolytic beta-N-acetylglucosaminidase</fullName>
    </submittedName>
</protein>
<reference evidence="2" key="1">
    <citation type="submission" date="2021-05" db="EMBL/GenBank/DDBJ databases">
        <authorList>
            <person name="Alioto T."/>
            <person name="Alioto T."/>
            <person name="Gomez Garrido J."/>
        </authorList>
    </citation>
    <scope>NUCLEOTIDE SEQUENCE</scope>
</reference>
<evidence type="ECO:0000256" key="1">
    <source>
        <dbReference type="ARBA" id="ARBA00022801"/>
    </source>
</evidence>
<evidence type="ECO:0000313" key="2">
    <source>
        <dbReference type="EMBL" id="CAG6589609.1"/>
    </source>
</evidence>
<dbReference type="EMBL" id="HBUE01217152">
    <property type="protein sequence ID" value="CAG6537599.1"/>
    <property type="molecule type" value="Transcribed_RNA"/>
</dbReference>
<name>A0A8D8KEM8_CULPI</name>
<dbReference type="EMBL" id="HBUE01323706">
    <property type="protein sequence ID" value="CAG6589609.1"/>
    <property type="molecule type" value="Transcribed_RNA"/>
</dbReference>
<dbReference type="InterPro" id="IPR029018">
    <property type="entry name" value="Hex-like_dom2"/>
</dbReference>
<proteinExistence type="predicted"/>
<organism evidence="2">
    <name type="scientific">Culex pipiens</name>
    <name type="common">House mosquito</name>
    <dbReference type="NCBI Taxonomy" id="7175"/>
    <lineage>
        <taxon>Eukaryota</taxon>
        <taxon>Metazoa</taxon>
        <taxon>Ecdysozoa</taxon>
        <taxon>Arthropoda</taxon>
        <taxon>Hexapoda</taxon>
        <taxon>Insecta</taxon>
        <taxon>Pterygota</taxon>
        <taxon>Neoptera</taxon>
        <taxon>Endopterygota</taxon>
        <taxon>Diptera</taxon>
        <taxon>Nematocera</taxon>
        <taxon>Culicoidea</taxon>
        <taxon>Culicidae</taxon>
        <taxon>Culicinae</taxon>
        <taxon>Culicini</taxon>
        <taxon>Culex</taxon>
        <taxon>Culex</taxon>
    </lineage>
</organism>
<dbReference type="GO" id="GO:0016787">
    <property type="term" value="F:hydrolase activity"/>
    <property type="evidence" value="ECO:0007669"/>
    <property type="project" value="UniProtKB-KW"/>
</dbReference>